<feature type="transmembrane region" description="Helical" evidence="1">
    <location>
        <begin position="129"/>
        <end position="147"/>
    </location>
</feature>
<feature type="transmembrane region" description="Helical" evidence="1">
    <location>
        <begin position="280"/>
        <end position="299"/>
    </location>
</feature>
<dbReference type="EMBL" id="FTOL01000003">
    <property type="protein sequence ID" value="SIS96640.1"/>
    <property type="molecule type" value="Genomic_DNA"/>
</dbReference>
<evidence type="ECO:0008006" key="4">
    <source>
        <dbReference type="Google" id="ProtNLM"/>
    </source>
</evidence>
<feature type="transmembrane region" description="Helical" evidence="1">
    <location>
        <begin position="6"/>
        <end position="29"/>
    </location>
</feature>
<feature type="transmembrane region" description="Helical" evidence="1">
    <location>
        <begin position="255"/>
        <end position="273"/>
    </location>
</feature>
<evidence type="ECO:0000256" key="1">
    <source>
        <dbReference type="SAM" id="Phobius"/>
    </source>
</evidence>
<feature type="transmembrane region" description="Helical" evidence="1">
    <location>
        <begin position="330"/>
        <end position="355"/>
    </location>
</feature>
<gene>
    <name evidence="2" type="ORF">SAMN05421786_103457</name>
</gene>
<dbReference type="STRING" id="373668.SAMN05421786_103457"/>
<feature type="transmembrane region" description="Helical" evidence="1">
    <location>
        <begin position="73"/>
        <end position="94"/>
    </location>
</feature>
<keyword evidence="1" id="KW-0472">Membrane</keyword>
<dbReference type="OrthoDB" id="1235476at2"/>
<reference evidence="3" key="1">
    <citation type="submission" date="2017-01" db="EMBL/GenBank/DDBJ databases">
        <authorList>
            <person name="Varghese N."/>
            <person name="Submissions S."/>
        </authorList>
    </citation>
    <scope>NUCLEOTIDE SEQUENCE [LARGE SCALE GENOMIC DNA]</scope>
    <source>
        <strain evidence="3">DSM 18017</strain>
    </source>
</reference>
<evidence type="ECO:0000313" key="2">
    <source>
        <dbReference type="EMBL" id="SIS96640.1"/>
    </source>
</evidence>
<protein>
    <recommendedName>
        <fullName evidence="4">EpsG family protein</fullName>
    </recommendedName>
</protein>
<evidence type="ECO:0000313" key="3">
    <source>
        <dbReference type="Proteomes" id="UP000186744"/>
    </source>
</evidence>
<organism evidence="2 3">
    <name type="scientific">Chryseobacterium ureilyticum</name>
    <dbReference type="NCBI Taxonomy" id="373668"/>
    <lineage>
        <taxon>Bacteria</taxon>
        <taxon>Pseudomonadati</taxon>
        <taxon>Bacteroidota</taxon>
        <taxon>Flavobacteriia</taxon>
        <taxon>Flavobacteriales</taxon>
        <taxon>Weeksellaceae</taxon>
        <taxon>Chryseobacterium group</taxon>
        <taxon>Chryseobacterium</taxon>
    </lineage>
</organism>
<name>A0A1N7NE96_9FLAO</name>
<accession>A0A1N7NE96</accession>
<feature type="transmembrane region" description="Helical" evidence="1">
    <location>
        <begin position="192"/>
        <end position="212"/>
    </location>
</feature>
<keyword evidence="3" id="KW-1185">Reference proteome</keyword>
<keyword evidence="1" id="KW-0812">Transmembrane</keyword>
<proteinExistence type="predicted"/>
<feature type="transmembrane region" description="Helical" evidence="1">
    <location>
        <begin position="305"/>
        <end position="323"/>
    </location>
</feature>
<dbReference type="Proteomes" id="UP000186744">
    <property type="component" value="Unassembled WGS sequence"/>
</dbReference>
<dbReference type="RefSeq" id="WP_076552156.1">
    <property type="nucleotide sequence ID" value="NZ_FTOL01000003.1"/>
</dbReference>
<sequence length="377" mass="44319">MKTKIINYIISLLFVIYYVVSIKTSYFLIVTQKGGWCFGDWIINYQDGGFKRRGLFGTLFILINELTNIPLEYIVFAFVLLLYTALFYLLIQLFRKENNNLLSIALILLPAGLGMMIKDPNIATRKEILFFLLYLIYILRLRSKVIVKDLSITFFIIIAILTHEAAFFFLPFVGMAYYMNNSGSSVYKIKKILIYQFLPAVIIMLILYKFGISLRTENTITFFKAHGLALTEMGIFDYDPNYNVINIYKSHLYDYQTYSISILIGALTFYIYCRFNKVKINTVFLIVQILFLIPLYYMAVDWGRWTYIFFSLLTIWIATEQKIVLTAKQVIITVLLILFNLSWKMLLMTQGFLVFPEFDALLKKLYYFLYFRISNLL</sequence>
<feature type="transmembrane region" description="Helical" evidence="1">
    <location>
        <begin position="100"/>
        <end position="117"/>
    </location>
</feature>
<dbReference type="AlphaFoldDB" id="A0A1N7NE96"/>
<keyword evidence="1" id="KW-1133">Transmembrane helix</keyword>
<feature type="transmembrane region" description="Helical" evidence="1">
    <location>
        <begin position="153"/>
        <end position="180"/>
    </location>
</feature>